<dbReference type="PANTHER" id="PTHR43479:SF7">
    <property type="entry name" value="TETR-FAMILY TRANSCRIPTIONAL REGULATOR"/>
    <property type="match status" value="1"/>
</dbReference>
<dbReference type="GO" id="GO:0003677">
    <property type="term" value="F:DNA binding"/>
    <property type="evidence" value="ECO:0007669"/>
    <property type="project" value="UniProtKB-UniRule"/>
</dbReference>
<evidence type="ECO:0000256" key="1">
    <source>
        <dbReference type="ARBA" id="ARBA00023125"/>
    </source>
</evidence>
<dbReference type="AlphaFoldDB" id="A0A060RIP6"/>
<dbReference type="RefSeq" id="WP_039695251.1">
    <property type="nucleotide sequence ID" value="NZ_FNFJ01000001.1"/>
</dbReference>
<keyword evidence="1 2" id="KW-0238">DNA-binding</keyword>
<dbReference type="Pfam" id="PF00440">
    <property type="entry name" value="TetR_N"/>
    <property type="match status" value="1"/>
</dbReference>
<evidence type="ECO:0000259" key="3">
    <source>
        <dbReference type="PROSITE" id="PS50977"/>
    </source>
</evidence>
<dbReference type="InterPro" id="IPR009057">
    <property type="entry name" value="Homeodomain-like_sf"/>
</dbReference>
<feature type="DNA-binding region" description="H-T-H motif" evidence="2">
    <location>
        <begin position="29"/>
        <end position="48"/>
    </location>
</feature>
<accession>A0A060RIP6</accession>
<dbReference type="InterPro" id="IPR050624">
    <property type="entry name" value="HTH-type_Tx_Regulator"/>
</dbReference>
<evidence type="ECO:0000313" key="5">
    <source>
        <dbReference type="Proteomes" id="UP000027584"/>
    </source>
</evidence>
<organism evidence="4 5">
    <name type="scientific">Streptococcus gallolyticus</name>
    <dbReference type="NCBI Taxonomy" id="315405"/>
    <lineage>
        <taxon>Bacteria</taxon>
        <taxon>Bacillati</taxon>
        <taxon>Bacillota</taxon>
        <taxon>Bacilli</taxon>
        <taxon>Lactobacillales</taxon>
        <taxon>Streptococcaceae</taxon>
        <taxon>Streptococcus</taxon>
    </lineage>
</organism>
<evidence type="ECO:0000256" key="2">
    <source>
        <dbReference type="PROSITE-ProRule" id="PRU00335"/>
    </source>
</evidence>
<gene>
    <name evidence="4" type="ORF">BN963_SGAL_02041</name>
</gene>
<dbReference type="Pfam" id="PF14278">
    <property type="entry name" value="TetR_C_8"/>
    <property type="match status" value="1"/>
</dbReference>
<dbReference type="Gene3D" id="1.10.357.10">
    <property type="entry name" value="Tetracycline Repressor, domain 2"/>
    <property type="match status" value="1"/>
</dbReference>
<dbReference type="PANTHER" id="PTHR43479">
    <property type="entry name" value="ACREF/ENVCD OPERON REPRESSOR-RELATED"/>
    <property type="match status" value="1"/>
</dbReference>
<dbReference type="InterPro" id="IPR001647">
    <property type="entry name" value="HTH_TetR"/>
</dbReference>
<dbReference type="InterPro" id="IPR039532">
    <property type="entry name" value="TetR_C_Firmicutes"/>
</dbReference>
<reference evidence="4 5" key="1">
    <citation type="submission" date="2014-02" db="EMBL/GenBank/DDBJ databases">
        <authorList>
            <person name="Manrique M."/>
        </authorList>
    </citation>
    <scope>NUCLEOTIDE SEQUENCE [LARGE SCALE GENOMIC DNA]</scope>
    <source>
        <strain evidence="4 5">LMG17956</strain>
    </source>
</reference>
<name>A0A060RIP6_9STRE</name>
<dbReference type="Proteomes" id="UP000027584">
    <property type="component" value="Unassembled WGS sequence"/>
</dbReference>
<feature type="domain" description="HTH tetR-type" evidence="3">
    <location>
        <begin position="6"/>
        <end position="66"/>
    </location>
</feature>
<dbReference type="EMBL" id="CCBC010000205">
    <property type="protein sequence ID" value="CDO18834.1"/>
    <property type="molecule type" value="Genomic_DNA"/>
</dbReference>
<evidence type="ECO:0000313" key="4">
    <source>
        <dbReference type="EMBL" id="CDO18834.1"/>
    </source>
</evidence>
<proteinExistence type="predicted"/>
<comment type="caution">
    <text evidence="4">The sequence shown here is derived from an EMBL/GenBank/DDBJ whole genome shotgun (WGS) entry which is preliminary data.</text>
</comment>
<protein>
    <submittedName>
        <fullName evidence="4">Putative transcriptional regulator, TetR family</fullName>
    </submittedName>
</protein>
<dbReference type="PROSITE" id="PS50977">
    <property type="entry name" value="HTH_TETR_2"/>
    <property type="match status" value="1"/>
</dbReference>
<sequence>MKKRHTETENYLKQALAKLLLEKNFEEVTVSDLTRTAGINRGTFYLHYVDKYDMADQFKNDTLDDLFHILSDESIYTDTRAVLFRTLTYVKENFEFIYAISKSAYVDFPKTIKDFVYEFLLTVPEFKETITAYYDIPYQYALEVYLSSIESIISLWVAKGGKESTEEITDIILKVAALEKMI</sequence>
<dbReference type="SUPFAM" id="SSF46689">
    <property type="entry name" value="Homeodomain-like"/>
    <property type="match status" value="1"/>
</dbReference>
<reference evidence="4 5" key="2">
    <citation type="submission" date="2014-05" db="EMBL/GenBank/DDBJ databases">
        <title>Genome sequence of Streptococcus gallolyticus.</title>
        <authorList>
            <person name="Del Campo R."/>
        </authorList>
    </citation>
    <scope>NUCLEOTIDE SEQUENCE [LARGE SCALE GENOMIC DNA]</scope>
    <source>
        <strain evidence="4 5">LMG17956</strain>
    </source>
</reference>